<dbReference type="PANTHER" id="PTHR12748">
    <property type="entry name" value="ORIGIN RECOGNITION COMPLEX SUBUNIT 3"/>
    <property type="match status" value="1"/>
</dbReference>
<proteinExistence type="inferred from homology"/>
<dbReference type="InterPro" id="IPR020795">
    <property type="entry name" value="ORC3"/>
</dbReference>
<evidence type="ECO:0000256" key="4">
    <source>
        <dbReference type="ARBA" id="ARBA00023125"/>
    </source>
</evidence>
<evidence type="ECO:0008006" key="10">
    <source>
        <dbReference type="Google" id="ProtNLM"/>
    </source>
</evidence>
<dbReference type="GO" id="GO:0005664">
    <property type="term" value="C:nuclear origin of replication recognition complex"/>
    <property type="evidence" value="ECO:0007669"/>
    <property type="project" value="InterPro"/>
</dbReference>
<dbReference type="GO" id="GO:0005656">
    <property type="term" value="C:nuclear pre-replicative complex"/>
    <property type="evidence" value="ECO:0007669"/>
    <property type="project" value="TreeGrafter"/>
</dbReference>
<reference evidence="8" key="1">
    <citation type="submission" date="2022-10" db="EMBL/GenBank/DDBJ databases">
        <authorList>
            <person name="Byrne P K."/>
        </authorList>
    </citation>
    <scope>NUCLEOTIDE SEQUENCE</scope>
    <source>
        <strain evidence="8">IFO1802</strain>
    </source>
</reference>
<dbReference type="CDD" id="cd20704">
    <property type="entry name" value="Orc3"/>
    <property type="match status" value="1"/>
</dbReference>
<evidence type="ECO:0000256" key="1">
    <source>
        <dbReference type="ARBA" id="ARBA00004123"/>
    </source>
</evidence>
<dbReference type="GeneID" id="80925592"/>
<evidence type="ECO:0000256" key="5">
    <source>
        <dbReference type="ARBA" id="ARBA00023242"/>
    </source>
</evidence>
<comment type="subcellular location">
    <subcellularLocation>
        <location evidence="1">Nucleus</location>
    </subcellularLocation>
</comment>
<dbReference type="InterPro" id="IPR040855">
    <property type="entry name" value="ORC_WH_C"/>
</dbReference>
<organism evidence="8 9">
    <name type="scientific">Saccharomyces kudriavzevii (strain ATCC MYA-4449 / AS 2.2408 / CBS 8840 / NBRC 1802 / NCYC 2889)</name>
    <name type="common">Yeast</name>
    <dbReference type="NCBI Taxonomy" id="226230"/>
    <lineage>
        <taxon>Eukaryota</taxon>
        <taxon>Fungi</taxon>
        <taxon>Dikarya</taxon>
        <taxon>Ascomycota</taxon>
        <taxon>Saccharomycotina</taxon>
        <taxon>Saccharomycetes</taxon>
        <taxon>Saccharomycetales</taxon>
        <taxon>Saccharomycetaceae</taxon>
        <taxon>Saccharomyces</taxon>
    </lineage>
</organism>
<evidence type="ECO:0000256" key="2">
    <source>
        <dbReference type="ARBA" id="ARBA00010977"/>
    </source>
</evidence>
<feature type="domain" description="Origin recognition complex subunit 3 winged helix C-terminal" evidence="7">
    <location>
        <begin position="487"/>
        <end position="614"/>
    </location>
</feature>
<sequence length="617" mass="71783">MTSELDQTGKMNVAEFADAQRSHYTVYPSLPKSDKGEKHIPFVKLLSGKESEINVEKRWELYHQLHSHFHDQVDHIIDNIETDLKAEISDLLYNENAQKKRCFNTIFLLGSDSSTKIELPKDTSSQYNALIELTPKESPNVRMMLRRSMYKLYSAADVEQHPTTKYEDTNDEDGDFVEQNNDVSYDLSLVENFKRLFGKNLTIVFNFKDVDSINFNTLDNFIILLKSAFKYDHVKINLIFNINTNLSNIEKNLRQSTIRLLKRNYHKLDVSSNKGFKYGNQIFQSFLDTVDGKLNLSDRFVEFILDKMANNTNHNLQLLTKMLDYSLMSYFFQNAFSVFIDPVNVDFLNDDYLKLLSKCPTFMFFVEGLIKQHAPAEDIISLLTNRNRGLEEFFVEFLVRENPINGHAKFVAQFLEDELHISDFNLIELYHNLLIGKLDTYLDHWPACRKYKDRLHFEPIDTIFQELFTLDNKSGLLTQSIFPSYKSNLEDNLLSWEQVLPSLDKNADDPVSKSLDEVMAPVVGQLFKLYREANMTINIYDFYTAFKETLPKKEILDFIKDSSNAKLLELAESPDAFDKVALILFMQAIFAFENMGLIKFQSTKNYDLVEKCVWKGI</sequence>
<dbReference type="RefSeq" id="XP_056083622.1">
    <property type="nucleotide sequence ID" value="XM_056229622.1"/>
</dbReference>
<evidence type="ECO:0000259" key="7">
    <source>
        <dbReference type="Pfam" id="PF18137"/>
    </source>
</evidence>
<evidence type="ECO:0000313" key="8">
    <source>
        <dbReference type="EMBL" id="CAI4045675.1"/>
    </source>
</evidence>
<keyword evidence="9" id="KW-1185">Reference proteome</keyword>
<dbReference type="PANTHER" id="PTHR12748:SF0">
    <property type="entry name" value="ORIGIN RECOGNITION COMPLEX SUBUNIT 3"/>
    <property type="match status" value="1"/>
</dbReference>
<dbReference type="Pfam" id="PF18137">
    <property type="entry name" value="WHD_ORC"/>
    <property type="match status" value="1"/>
</dbReference>
<gene>
    <name evidence="8" type="primary">SKDI12G0530</name>
    <name evidence="8" type="ORF">SKDI_12G0530</name>
</gene>
<dbReference type="GO" id="GO:0003688">
    <property type="term" value="F:DNA replication origin binding"/>
    <property type="evidence" value="ECO:0007669"/>
    <property type="project" value="TreeGrafter"/>
</dbReference>
<comment type="similarity">
    <text evidence="2">Belongs to the ORC3 family.</text>
</comment>
<name>A0AA35J1V9_SACK1</name>
<dbReference type="InterPro" id="IPR045667">
    <property type="entry name" value="ORC3_N"/>
</dbReference>
<dbReference type="Proteomes" id="UP001162087">
    <property type="component" value="Chromosome 12"/>
</dbReference>
<dbReference type="AlphaFoldDB" id="A0AA35J1V9"/>
<dbReference type="Pfam" id="PF07034">
    <property type="entry name" value="ORC3_N"/>
    <property type="match status" value="1"/>
</dbReference>
<evidence type="ECO:0000313" key="9">
    <source>
        <dbReference type="Proteomes" id="UP001162087"/>
    </source>
</evidence>
<dbReference type="GO" id="GO:0006270">
    <property type="term" value="P:DNA replication initiation"/>
    <property type="evidence" value="ECO:0007669"/>
    <property type="project" value="TreeGrafter"/>
</dbReference>
<dbReference type="EMBL" id="OX365907">
    <property type="protein sequence ID" value="CAI4045675.1"/>
    <property type="molecule type" value="Genomic_DNA"/>
</dbReference>
<feature type="domain" description="Origin recognition complex subunit 3 N-terminal" evidence="6">
    <location>
        <begin position="15"/>
        <end position="339"/>
    </location>
</feature>
<keyword evidence="4" id="KW-0238">DNA-binding</keyword>
<keyword evidence="5" id="KW-0539">Nucleus</keyword>
<dbReference type="GO" id="GO:0031261">
    <property type="term" value="C:DNA replication preinitiation complex"/>
    <property type="evidence" value="ECO:0007669"/>
    <property type="project" value="TreeGrafter"/>
</dbReference>
<protein>
    <recommendedName>
        <fullName evidence="10">ORC3-like protein</fullName>
    </recommendedName>
</protein>
<evidence type="ECO:0000259" key="6">
    <source>
        <dbReference type="Pfam" id="PF07034"/>
    </source>
</evidence>
<evidence type="ECO:0000256" key="3">
    <source>
        <dbReference type="ARBA" id="ARBA00022705"/>
    </source>
</evidence>
<accession>A0AA35J1V9</accession>
<keyword evidence="3" id="KW-0235">DNA replication</keyword>